<reference evidence="2 3" key="1">
    <citation type="submission" date="2019-09" db="EMBL/GenBank/DDBJ databases">
        <title>YIM 132180 draft genome.</title>
        <authorList>
            <person name="Zhang K."/>
        </authorList>
    </citation>
    <scope>NUCLEOTIDE SEQUENCE [LARGE SCALE GENOMIC DNA]</scope>
    <source>
        <strain evidence="2 3">YIM 132180</strain>
    </source>
</reference>
<sequence>MKPAAVIGTSMLVSALSGCVYANGFYETFDTRVEPAAMVTPASAARAEPPPSATEIRYVHDTARVVFRRRPAERTPDFVAQGPDGYAICLRSGRDYALLVFARRVFEDAISQAADDARILRSSADTAVCRSGSQRWIAT</sequence>
<evidence type="ECO:0000313" key="3">
    <source>
        <dbReference type="Proteomes" id="UP000432089"/>
    </source>
</evidence>
<comment type="caution">
    <text evidence="2">The sequence shown here is derived from an EMBL/GenBank/DDBJ whole genome shotgun (WGS) entry which is preliminary data.</text>
</comment>
<evidence type="ECO:0000256" key="1">
    <source>
        <dbReference type="SAM" id="SignalP"/>
    </source>
</evidence>
<dbReference type="Proteomes" id="UP000432089">
    <property type="component" value="Unassembled WGS sequence"/>
</dbReference>
<gene>
    <name evidence="2" type="ORF">F6X38_07795</name>
</gene>
<dbReference type="EMBL" id="VZDO01000004">
    <property type="protein sequence ID" value="KAB0680878.1"/>
    <property type="molecule type" value="Genomic_DNA"/>
</dbReference>
<keyword evidence="3" id="KW-1185">Reference proteome</keyword>
<accession>A0A7V7TXK4</accession>
<proteinExistence type="predicted"/>
<dbReference type="PROSITE" id="PS51257">
    <property type="entry name" value="PROKAR_LIPOPROTEIN"/>
    <property type="match status" value="1"/>
</dbReference>
<dbReference type="AlphaFoldDB" id="A0A7V7TXK4"/>
<feature type="signal peptide" evidence="1">
    <location>
        <begin position="1"/>
        <end position="22"/>
    </location>
</feature>
<feature type="chain" id="PRO_5031461071" description="Lipoprotein" evidence="1">
    <location>
        <begin position="23"/>
        <end position="139"/>
    </location>
</feature>
<dbReference type="RefSeq" id="WP_150969030.1">
    <property type="nucleotide sequence ID" value="NZ_VZDO01000004.1"/>
</dbReference>
<evidence type="ECO:0008006" key="4">
    <source>
        <dbReference type="Google" id="ProtNLM"/>
    </source>
</evidence>
<evidence type="ECO:0000313" key="2">
    <source>
        <dbReference type="EMBL" id="KAB0680878.1"/>
    </source>
</evidence>
<organism evidence="2 3">
    <name type="scientific">Plantimonas leprariae</name>
    <dbReference type="NCBI Taxonomy" id="2615207"/>
    <lineage>
        <taxon>Bacteria</taxon>
        <taxon>Pseudomonadati</taxon>
        <taxon>Pseudomonadota</taxon>
        <taxon>Alphaproteobacteria</taxon>
        <taxon>Hyphomicrobiales</taxon>
        <taxon>Aurantimonadaceae</taxon>
        <taxon>Plantimonas</taxon>
    </lineage>
</organism>
<keyword evidence="1" id="KW-0732">Signal</keyword>
<protein>
    <recommendedName>
        <fullName evidence="4">Lipoprotein</fullName>
    </recommendedName>
</protein>
<name>A0A7V7TXK4_9HYPH</name>